<feature type="transmembrane region" description="Helical" evidence="12">
    <location>
        <begin position="73"/>
        <end position="94"/>
    </location>
</feature>
<keyword evidence="5 11" id="KW-0297">G-protein coupled receptor</keyword>
<evidence type="ECO:0000256" key="9">
    <source>
        <dbReference type="ARBA" id="ARBA00023180"/>
    </source>
</evidence>
<organism evidence="14 15">
    <name type="scientific">Pleurodeles waltl</name>
    <name type="common">Iberian ribbed newt</name>
    <dbReference type="NCBI Taxonomy" id="8319"/>
    <lineage>
        <taxon>Eukaryota</taxon>
        <taxon>Metazoa</taxon>
        <taxon>Chordata</taxon>
        <taxon>Craniata</taxon>
        <taxon>Vertebrata</taxon>
        <taxon>Euteleostomi</taxon>
        <taxon>Amphibia</taxon>
        <taxon>Batrachia</taxon>
        <taxon>Caudata</taxon>
        <taxon>Salamandroidea</taxon>
        <taxon>Salamandridae</taxon>
        <taxon>Pleurodelinae</taxon>
        <taxon>Pleurodeles</taxon>
    </lineage>
</organism>
<evidence type="ECO:0000256" key="6">
    <source>
        <dbReference type="ARBA" id="ARBA00023136"/>
    </source>
</evidence>
<feature type="domain" description="G-protein coupled receptors family 1 profile" evidence="13">
    <location>
        <begin position="53"/>
        <end position="312"/>
    </location>
</feature>
<dbReference type="PRINTS" id="PR00237">
    <property type="entry name" value="GPCRRHODOPSN"/>
</dbReference>
<feature type="transmembrane region" description="Helical" evidence="12">
    <location>
        <begin position="153"/>
        <end position="174"/>
    </location>
</feature>
<feature type="transmembrane region" description="Helical" evidence="12">
    <location>
        <begin position="297"/>
        <end position="315"/>
    </location>
</feature>
<evidence type="ECO:0000256" key="8">
    <source>
        <dbReference type="ARBA" id="ARBA00023170"/>
    </source>
</evidence>
<reference evidence="14" key="1">
    <citation type="journal article" date="2022" name="bioRxiv">
        <title>Sequencing and chromosome-scale assembly of the giantPleurodeles waltlgenome.</title>
        <authorList>
            <person name="Brown T."/>
            <person name="Elewa A."/>
            <person name="Iarovenko S."/>
            <person name="Subramanian E."/>
            <person name="Araus A.J."/>
            <person name="Petzold A."/>
            <person name="Susuki M."/>
            <person name="Suzuki K.-i.T."/>
            <person name="Hayashi T."/>
            <person name="Toyoda A."/>
            <person name="Oliveira C."/>
            <person name="Osipova E."/>
            <person name="Leigh N.D."/>
            <person name="Simon A."/>
            <person name="Yun M.H."/>
        </authorList>
    </citation>
    <scope>NUCLEOTIDE SEQUENCE</scope>
    <source>
        <strain evidence="14">20211129_DDA</strain>
        <tissue evidence="14">Liver</tissue>
    </source>
</reference>
<protein>
    <recommendedName>
        <fullName evidence="13">G-protein coupled receptors family 1 profile domain-containing protein</fullName>
    </recommendedName>
</protein>
<evidence type="ECO:0000256" key="7">
    <source>
        <dbReference type="ARBA" id="ARBA00023157"/>
    </source>
</evidence>
<keyword evidence="4 12" id="KW-1133">Transmembrane helix</keyword>
<dbReference type="InterPro" id="IPR009132">
    <property type="entry name" value="TAAR_fam"/>
</dbReference>
<evidence type="ECO:0000313" key="15">
    <source>
        <dbReference type="Proteomes" id="UP001066276"/>
    </source>
</evidence>
<evidence type="ECO:0000256" key="1">
    <source>
        <dbReference type="ARBA" id="ARBA00004651"/>
    </source>
</evidence>
<feature type="transmembrane region" description="Helical" evidence="12">
    <location>
        <begin position="260"/>
        <end position="277"/>
    </location>
</feature>
<evidence type="ECO:0000256" key="5">
    <source>
        <dbReference type="ARBA" id="ARBA00023040"/>
    </source>
</evidence>
<dbReference type="PROSITE" id="PS00237">
    <property type="entry name" value="G_PROTEIN_RECEP_F1_1"/>
    <property type="match status" value="1"/>
</dbReference>
<sequence>MRVNRNFRSELLPPVPLCYEMLNDSCPRNLQPFGVQLAVYITCSTGMMLIVVGNLLVVISISHFKMLHSPTNFLLLSLALADLLLGLTVLPFSISRSVEGCWYFGNAFCRLHTFLDTVFCLVSIMHLCFIAIDRYCAICYPLRYHAQFTVRVACMYIGVAWSAPIAYTAIFLYTDVVEGRLRYLLLDMPCAGNCQLLFNKLWGWLNFPIFFVPCILMITLYAKIYIVAIRQAKEISAMSNRTGSLVPTGTSKREWKAAKTLGIAMGIYLMCWLPFTLDTMVDSLLNFVTPALLFDISIWFAYFNSACNPLIYGFSYRWFRKALKMIITCSIFEPGSSEVDLYQG</sequence>
<dbReference type="GO" id="GO:0001594">
    <property type="term" value="F:trace-amine receptor activity"/>
    <property type="evidence" value="ECO:0007669"/>
    <property type="project" value="InterPro"/>
</dbReference>
<keyword evidence="6 12" id="KW-0472">Membrane</keyword>
<dbReference type="PANTHER" id="PTHR24249">
    <property type="entry name" value="HISTAMINE RECEPTOR-RELATED G-PROTEIN COUPLED RECEPTOR"/>
    <property type="match status" value="1"/>
</dbReference>
<comment type="similarity">
    <text evidence="11">Belongs to the G-protein coupled receptor 1 family.</text>
</comment>
<dbReference type="InterPro" id="IPR000276">
    <property type="entry name" value="GPCR_Rhodpsn"/>
</dbReference>
<evidence type="ECO:0000259" key="13">
    <source>
        <dbReference type="PROSITE" id="PS50262"/>
    </source>
</evidence>
<proteinExistence type="inferred from homology"/>
<evidence type="ECO:0000256" key="11">
    <source>
        <dbReference type="RuleBase" id="RU000688"/>
    </source>
</evidence>
<keyword evidence="9" id="KW-0325">Glycoprotein</keyword>
<evidence type="ECO:0000256" key="3">
    <source>
        <dbReference type="ARBA" id="ARBA00022692"/>
    </source>
</evidence>
<dbReference type="InterPro" id="IPR017452">
    <property type="entry name" value="GPCR_Rhodpsn_7TM"/>
</dbReference>
<dbReference type="FunFam" id="1.20.1070.10:FF:000030">
    <property type="entry name" value="trace amine-associated receptor 1"/>
    <property type="match status" value="1"/>
</dbReference>
<comment type="caution">
    <text evidence="14">The sequence shown here is derived from an EMBL/GenBank/DDBJ whole genome shotgun (WGS) entry which is preliminary data.</text>
</comment>
<keyword evidence="8 11" id="KW-0675">Receptor</keyword>
<feature type="transmembrane region" description="Helical" evidence="12">
    <location>
        <begin position="37"/>
        <end position="61"/>
    </location>
</feature>
<accession>A0AAV7RQ47</accession>
<keyword evidence="2" id="KW-1003">Cell membrane</keyword>
<feature type="transmembrane region" description="Helical" evidence="12">
    <location>
        <begin position="207"/>
        <end position="228"/>
    </location>
</feature>
<dbReference type="AlphaFoldDB" id="A0AAV7RQ47"/>
<evidence type="ECO:0000313" key="14">
    <source>
        <dbReference type="EMBL" id="KAJ1154621.1"/>
    </source>
</evidence>
<keyword evidence="10 11" id="KW-0807">Transducer</keyword>
<dbReference type="Gene3D" id="1.20.1070.10">
    <property type="entry name" value="Rhodopsin 7-helix transmembrane proteins"/>
    <property type="match status" value="1"/>
</dbReference>
<dbReference type="PROSITE" id="PS50262">
    <property type="entry name" value="G_PROTEIN_RECEP_F1_2"/>
    <property type="match status" value="1"/>
</dbReference>
<dbReference type="PANTHER" id="PTHR24249:SF307">
    <property type="entry name" value="TRACE AMINE-ASSOCIATED RECEPTOR 5"/>
    <property type="match status" value="1"/>
</dbReference>
<dbReference type="Pfam" id="PF00001">
    <property type="entry name" value="7tm_1"/>
    <property type="match status" value="1"/>
</dbReference>
<evidence type="ECO:0000256" key="2">
    <source>
        <dbReference type="ARBA" id="ARBA00022475"/>
    </source>
</evidence>
<keyword evidence="3 11" id="KW-0812">Transmembrane</keyword>
<keyword evidence="15" id="KW-1185">Reference proteome</keyword>
<comment type="subcellular location">
    <subcellularLocation>
        <location evidence="1">Cell membrane</location>
        <topology evidence="1">Multi-pass membrane protein</topology>
    </subcellularLocation>
</comment>
<evidence type="ECO:0000256" key="12">
    <source>
        <dbReference type="SAM" id="Phobius"/>
    </source>
</evidence>
<evidence type="ECO:0000256" key="10">
    <source>
        <dbReference type="ARBA" id="ARBA00023224"/>
    </source>
</evidence>
<dbReference type="SMART" id="SM01381">
    <property type="entry name" value="7TM_GPCR_Srsx"/>
    <property type="match status" value="1"/>
</dbReference>
<keyword evidence="7" id="KW-1015">Disulfide bond</keyword>
<dbReference type="PRINTS" id="PR01830">
    <property type="entry name" value="TRACEAMINER"/>
</dbReference>
<dbReference type="EMBL" id="JANPWB010000009">
    <property type="protein sequence ID" value="KAJ1154621.1"/>
    <property type="molecule type" value="Genomic_DNA"/>
</dbReference>
<name>A0AAV7RQ47_PLEWA</name>
<gene>
    <name evidence="14" type="ORF">NDU88_007364</name>
</gene>
<feature type="transmembrane region" description="Helical" evidence="12">
    <location>
        <begin position="114"/>
        <end position="132"/>
    </location>
</feature>
<dbReference type="Proteomes" id="UP001066276">
    <property type="component" value="Chromosome 5"/>
</dbReference>
<dbReference type="SUPFAM" id="SSF81321">
    <property type="entry name" value="Family A G protein-coupled receptor-like"/>
    <property type="match status" value="1"/>
</dbReference>
<evidence type="ECO:0000256" key="4">
    <source>
        <dbReference type="ARBA" id="ARBA00022989"/>
    </source>
</evidence>
<dbReference type="GO" id="GO:0005886">
    <property type="term" value="C:plasma membrane"/>
    <property type="evidence" value="ECO:0007669"/>
    <property type="project" value="UniProtKB-SubCell"/>
</dbReference>
<dbReference type="InterPro" id="IPR050569">
    <property type="entry name" value="TAAR"/>
</dbReference>